<dbReference type="EMBL" id="UOFQ01000201">
    <property type="protein sequence ID" value="VAW90504.1"/>
    <property type="molecule type" value="Genomic_DNA"/>
</dbReference>
<evidence type="ECO:0000259" key="15">
    <source>
        <dbReference type="Pfam" id="PF02563"/>
    </source>
</evidence>
<dbReference type="PROSITE" id="PS51257">
    <property type="entry name" value="PROKAR_LIPOPROTEIN"/>
    <property type="match status" value="1"/>
</dbReference>
<evidence type="ECO:0000256" key="7">
    <source>
        <dbReference type="ARBA" id="ARBA00022729"/>
    </source>
</evidence>
<evidence type="ECO:0000256" key="9">
    <source>
        <dbReference type="ARBA" id="ARBA00023065"/>
    </source>
</evidence>
<sequence>MKFSVNTVICIFLSQLLLACSAVSPPAALLKADITDGGGQRSDYVIGAGDELQVFVWGSPELSVSIPVKPDGTITTPLVEDVVASGKTSTQLARDVEVRLQQYVKSPVVTVTVTQFVGRYSEQIRVIGAATRPVALPYRQNMTLLDVLIAVGGISEFASGNRSSVVRKNAVGVDKIRVRLDDMLNGGDMSQNMLMQPGDILVIPESLF</sequence>
<dbReference type="GO" id="GO:0015288">
    <property type="term" value="F:porin activity"/>
    <property type="evidence" value="ECO:0007669"/>
    <property type="project" value="UniProtKB-KW"/>
</dbReference>
<keyword evidence="7" id="KW-0732">Signal</keyword>
<organism evidence="17">
    <name type="scientific">hydrothermal vent metagenome</name>
    <dbReference type="NCBI Taxonomy" id="652676"/>
    <lineage>
        <taxon>unclassified sequences</taxon>
        <taxon>metagenomes</taxon>
        <taxon>ecological metagenomes</taxon>
    </lineage>
</organism>
<evidence type="ECO:0000256" key="11">
    <source>
        <dbReference type="ARBA" id="ARBA00023136"/>
    </source>
</evidence>
<comment type="similarity">
    <text evidence="2">Belongs to the BexD/CtrA/VexA family.</text>
</comment>
<dbReference type="NCBIfam" id="TIGR03027">
    <property type="entry name" value="pepcterm_export"/>
    <property type="match status" value="1"/>
</dbReference>
<keyword evidence="11" id="KW-0472">Membrane</keyword>
<evidence type="ECO:0000256" key="5">
    <source>
        <dbReference type="ARBA" id="ARBA00022597"/>
    </source>
</evidence>
<keyword evidence="6" id="KW-0812">Transmembrane</keyword>
<evidence type="ECO:0000256" key="2">
    <source>
        <dbReference type="ARBA" id="ARBA00009450"/>
    </source>
</evidence>
<feature type="domain" description="Polysaccharide export protein N-terminal" evidence="15">
    <location>
        <begin position="40"/>
        <end position="114"/>
    </location>
</feature>
<evidence type="ECO:0000256" key="8">
    <source>
        <dbReference type="ARBA" id="ARBA00023047"/>
    </source>
</evidence>
<keyword evidence="4" id="KW-1134">Transmembrane beta strand</keyword>
<dbReference type="InterPro" id="IPR003715">
    <property type="entry name" value="Poly_export_N"/>
</dbReference>
<dbReference type="Gene3D" id="3.30.1950.10">
    <property type="entry name" value="wza like domain"/>
    <property type="match status" value="1"/>
</dbReference>
<dbReference type="PANTHER" id="PTHR33619">
    <property type="entry name" value="POLYSACCHARIDE EXPORT PROTEIN GFCE-RELATED"/>
    <property type="match status" value="1"/>
</dbReference>
<evidence type="ECO:0000256" key="13">
    <source>
        <dbReference type="ARBA" id="ARBA00023237"/>
    </source>
</evidence>
<keyword evidence="3" id="KW-0813">Transport</keyword>
<keyword evidence="12" id="KW-0564">Palmitate</keyword>
<accession>A0A3B1A9U1</accession>
<evidence type="ECO:0000256" key="4">
    <source>
        <dbReference type="ARBA" id="ARBA00022452"/>
    </source>
</evidence>
<evidence type="ECO:0000256" key="1">
    <source>
        <dbReference type="ARBA" id="ARBA00004571"/>
    </source>
</evidence>
<dbReference type="Gene3D" id="3.10.560.10">
    <property type="entry name" value="Outer membrane lipoprotein wza domain like"/>
    <property type="match status" value="1"/>
</dbReference>
<protein>
    <submittedName>
        <fullName evidence="17">FIG123464: Polysaccharide export protein</fullName>
    </submittedName>
</protein>
<keyword evidence="13" id="KW-0998">Cell outer membrane</keyword>
<dbReference type="Pfam" id="PF02563">
    <property type="entry name" value="Poly_export"/>
    <property type="match status" value="1"/>
</dbReference>
<keyword evidence="10" id="KW-0626">Porin</keyword>
<evidence type="ECO:0000256" key="10">
    <source>
        <dbReference type="ARBA" id="ARBA00023114"/>
    </source>
</evidence>
<dbReference type="Pfam" id="PF22461">
    <property type="entry name" value="SLBB_2"/>
    <property type="match status" value="1"/>
</dbReference>
<evidence type="ECO:0000256" key="14">
    <source>
        <dbReference type="ARBA" id="ARBA00023288"/>
    </source>
</evidence>
<name>A0A3B1A9U1_9ZZZZ</name>
<dbReference type="GO" id="GO:0046930">
    <property type="term" value="C:pore complex"/>
    <property type="evidence" value="ECO:0007669"/>
    <property type="project" value="UniProtKB-KW"/>
</dbReference>
<dbReference type="InterPro" id="IPR049712">
    <property type="entry name" value="Poly_export"/>
</dbReference>
<comment type="subcellular location">
    <subcellularLocation>
        <location evidence="1">Cell outer membrane</location>
        <topology evidence="1">Multi-pass membrane protein</topology>
    </subcellularLocation>
</comment>
<evidence type="ECO:0000256" key="6">
    <source>
        <dbReference type="ARBA" id="ARBA00022692"/>
    </source>
</evidence>
<keyword evidence="14" id="KW-0449">Lipoprotein</keyword>
<dbReference type="GO" id="GO:0015159">
    <property type="term" value="F:polysaccharide transmembrane transporter activity"/>
    <property type="evidence" value="ECO:0007669"/>
    <property type="project" value="InterPro"/>
</dbReference>
<dbReference type="GO" id="GO:0006811">
    <property type="term" value="P:monoatomic ion transport"/>
    <property type="evidence" value="ECO:0007669"/>
    <property type="project" value="UniProtKB-KW"/>
</dbReference>
<keyword evidence="9" id="KW-0406">Ion transport</keyword>
<dbReference type="PANTHER" id="PTHR33619:SF3">
    <property type="entry name" value="POLYSACCHARIDE EXPORT PROTEIN GFCE-RELATED"/>
    <property type="match status" value="1"/>
</dbReference>
<evidence type="ECO:0000256" key="12">
    <source>
        <dbReference type="ARBA" id="ARBA00023139"/>
    </source>
</evidence>
<evidence type="ECO:0000313" key="17">
    <source>
        <dbReference type="EMBL" id="VAW90504.1"/>
    </source>
</evidence>
<reference evidence="17" key="1">
    <citation type="submission" date="2018-06" db="EMBL/GenBank/DDBJ databases">
        <authorList>
            <person name="Zhirakovskaya E."/>
        </authorList>
    </citation>
    <scope>NUCLEOTIDE SEQUENCE</scope>
</reference>
<dbReference type="InterPro" id="IPR017477">
    <property type="entry name" value="PEP-CTERM_polysacc_export"/>
</dbReference>
<proteinExistence type="inferred from homology"/>
<keyword evidence="5" id="KW-0762">Sugar transport</keyword>
<evidence type="ECO:0000256" key="3">
    <source>
        <dbReference type="ARBA" id="ARBA00022448"/>
    </source>
</evidence>
<dbReference type="InterPro" id="IPR054765">
    <property type="entry name" value="SLBB_dom"/>
</dbReference>
<feature type="domain" description="SLBB" evidence="16">
    <location>
        <begin position="124"/>
        <end position="202"/>
    </location>
</feature>
<dbReference type="AlphaFoldDB" id="A0A3B1A9U1"/>
<dbReference type="GO" id="GO:0009279">
    <property type="term" value="C:cell outer membrane"/>
    <property type="evidence" value="ECO:0007669"/>
    <property type="project" value="UniProtKB-SubCell"/>
</dbReference>
<keyword evidence="8" id="KW-0625">Polysaccharide transport</keyword>
<evidence type="ECO:0000259" key="16">
    <source>
        <dbReference type="Pfam" id="PF22461"/>
    </source>
</evidence>
<gene>
    <name evidence="17" type="ORF">MNBD_GAMMA17-1992</name>
</gene>